<dbReference type="GeneID" id="27670076"/>
<dbReference type="Proteomes" id="UP000033710">
    <property type="component" value="Unassembled WGS sequence"/>
</dbReference>
<feature type="compositionally biased region" description="Polar residues" evidence="1">
    <location>
        <begin position="55"/>
        <end position="68"/>
    </location>
</feature>
<dbReference type="VEuPathDB" id="FungiDB:SPSK_08159"/>
<name>A0A0F2MJ00_SPOSC</name>
<sequence>MLRTQFPLSEYSKQRDTLSFPSHAPAGAYLTPENRRDRDILVWEIAHPPSEKCTPPTSTPTRTGQPSPAQHARKVFYLDPCLTQQRLLLLGAVESVPNIVFYTAIRD</sequence>
<evidence type="ECO:0000313" key="3">
    <source>
        <dbReference type="Proteomes" id="UP000033710"/>
    </source>
</evidence>
<dbReference type="KEGG" id="ssck:SPSK_08159"/>
<proteinExistence type="predicted"/>
<comment type="caution">
    <text evidence="2">The sequence shown here is derived from an EMBL/GenBank/DDBJ whole genome shotgun (WGS) entry which is preliminary data.</text>
</comment>
<dbReference type="AlphaFoldDB" id="A0A0F2MJ00"/>
<feature type="region of interest" description="Disordered" evidence="1">
    <location>
        <begin position="48"/>
        <end position="70"/>
    </location>
</feature>
<protein>
    <submittedName>
        <fullName evidence="2">Uncharacterized protein</fullName>
    </submittedName>
</protein>
<dbReference type="RefSeq" id="XP_016591511.1">
    <property type="nucleotide sequence ID" value="XM_016734799.1"/>
</dbReference>
<reference evidence="2 3" key="1">
    <citation type="journal article" date="2014" name="BMC Genomics">
        <title>Comparative genomics of the major fungal agents of human and animal Sporotrichosis: Sporothrix schenckii and Sporothrix brasiliensis.</title>
        <authorList>
            <person name="Teixeira M.M."/>
            <person name="de Almeida L.G."/>
            <person name="Kubitschek-Barreira P."/>
            <person name="Alves F.L."/>
            <person name="Kioshima E.S."/>
            <person name="Abadio A.K."/>
            <person name="Fernandes L."/>
            <person name="Derengowski L.S."/>
            <person name="Ferreira K.S."/>
            <person name="Souza R.C."/>
            <person name="Ruiz J.C."/>
            <person name="de Andrade N.C."/>
            <person name="Paes H.C."/>
            <person name="Nicola A.M."/>
            <person name="Albuquerque P."/>
            <person name="Gerber A.L."/>
            <person name="Martins V.P."/>
            <person name="Peconick L.D."/>
            <person name="Neto A.V."/>
            <person name="Chaucanez C.B."/>
            <person name="Silva P.A."/>
            <person name="Cunha O.L."/>
            <person name="de Oliveira F.F."/>
            <person name="dos Santos T.C."/>
            <person name="Barros A.L."/>
            <person name="Soares M.A."/>
            <person name="de Oliveira L.M."/>
            <person name="Marini M.M."/>
            <person name="Villalobos-Duno H."/>
            <person name="Cunha M.M."/>
            <person name="de Hoog S."/>
            <person name="da Silveira J.F."/>
            <person name="Henrissat B."/>
            <person name="Nino-Vega G.A."/>
            <person name="Cisalpino P.S."/>
            <person name="Mora-Montes H.M."/>
            <person name="Almeida S.R."/>
            <person name="Stajich J.E."/>
            <person name="Lopes-Bezerra L.M."/>
            <person name="Vasconcelos A.T."/>
            <person name="Felipe M.S."/>
        </authorList>
    </citation>
    <scope>NUCLEOTIDE SEQUENCE [LARGE SCALE GENOMIC DNA]</scope>
    <source>
        <strain evidence="2 3">1099-18</strain>
    </source>
</reference>
<reference evidence="2 3" key="2">
    <citation type="journal article" date="2015" name="Eukaryot. Cell">
        <title>Asexual propagation of a virulent clone complex in a human and feline outbreak of sporotrichosis.</title>
        <authorList>
            <person name="Teixeira Mde M."/>
            <person name="Rodrigues A.M."/>
            <person name="Tsui C.K."/>
            <person name="de Almeida L.G."/>
            <person name="Van Diepeningen A.D."/>
            <person name="van den Ende B.G."/>
            <person name="Fernandes G.F."/>
            <person name="Kano R."/>
            <person name="Hamelin R.C."/>
            <person name="Lopes-Bezerra L.M."/>
            <person name="Vasconcelos A.T."/>
            <person name="de Hoog S."/>
            <person name="de Camargo Z.P."/>
            <person name="Felipe M.S."/>
        </authorList>
    </citation>
    <scope>NUCLEOTIDE SEQUENCE [LARGE SCALE GENOMIC DNA]</scope>
    <source>
        <strain evidence="2 3">1099-18</strain>
    </source>
</reference>
<dbReference type="EMBL" id="AXCR01000004">
    <property type="protein sequence ID" value="KJR88835.1"/>
    <property type="molecule type" value="Genomic_DNA"/>
</dbReference>
<feature type="region of interest" description="Disordered" evidence="1">
    <location>
        <begin position="1"/>
        <end position="33"/>
    </location>
</feature>
<evidence type="ECO:0000256" key="1">
    <source>
        <dbReference type="SAM" id="MobiDB-lite"/>
    </source>
</evidence>
<evidence type="ECO:0000313" key="2">
    <source>
        <dbReference type="EMBL" id="KJR88835.1"/>
    </source>
</evidence>
<organism evidence="2 3">
    <name type="scientific">Sporothrix schenckii 1099-18</name>
    <dbReference type="NCBI Taxonomy" id="1397361"/>
    <lineage>
        <taxon>Eukaryota</taxon>
        <taxon>Fungi</taxon>
        <taxon>Dikarya</taxon>
        <taxon>Ascomycota</taxon>
        <taxon>Pezizomycotina</taxon>
        <taxon>Sordariomycetes</taxon>
        <taxon>Sordariomycetidae</taxon>
        <taxon>Ophiostomatales</taxon>
        <taxon>Ophiostomataceae</taxon>
        <taxon>Sporothrix</taxon>
    </lineage>
</organism>
<gene>
    <name evidence="2" type="ORF">SPSK_08159</name>
</gene>
<accession>A0A0F2MJ00</accession>